<proteinExistence type="inferred from homology"/>
<dbReference type="CDD" id="cd06558">
    <property type="entry name" value="crotonase-like"/>
    <property type="match status" value="1"/>
</dbReference>
<keyword evidence="5" id="KW-0007">Acetylation</keyword>
<dbReference type="FunFam" id="3.90.226.10:FF:000024">
    <property type="entry name" value="Delta3,5-delta2,4-dienoyl-CoA isomerase"/>
    <property type="match status" value="1"/>
</dbReference>
<dbReference type="InterPro" id="IPR029045">
    <property type="entry name" value="ClpP/crotonase-like_dom_sf"/>
</dbReference>
<dbReference type="InterPro" id="IPR045002">
    <property type="entry name" value="Ech1-like"/>
</dbReference>
<dbReference type="InterPro" id="IPR001753">
    <property type="entry name" value="Enoyl-CoA_hydra/iso"/>
</dbReference>
<protein>
    <submittedName>
        <fullName evidence="10">ClpP/crotonase-like domain-containing protein</fullName>
    </submittedName>
</protein>
<dbReference type="Proteomes" id="UP000268162">
    <property type="component" value="Unassembled WGS sequence"/>
</dbReference>
<dbReference type="STRING" id="215637.A0A4P9ZX98"/>
<evidence type="ECO:0000256" key="2">
    <source>
        <dbReference type="ARBA" id="ARBA00005005"/>
    </source>
</evidence>
<name>A0A4P9ZX98_9FUNG</name>
<comment type="subcellular location">
    <subcellularLocation>
        <location evidence="1">Peroxisome</location>
    </subcellularLocation>
</comment>
<organism evidence="10 11">
    <name type="scientific">Dimargaris cristalligena</name>
    <dbReference type="NCBI Taxonomy" id="215637"/>
    <lineage>
        <taxon>Eukaryota</taxon>
        <taxon>Fungi</taxon>
        <taxon>Fungi incertae sedis</taxon>
        <taxon>Zoopagomycota</taxon>
        <taxon>Kickxellomycotina</taxon>
        <taxon>Dimargaritomycetes</taxon>
        <taxon>Dimargaritales</taxon>
        <taxon>Dimargaritaceae</taxon>
        <taxon>Dimargaris</taxon>
    </lineage>
</organism>
<dbReference type="InterPro" id="IPR018376">
    <property type="entry name" value="Enoyl-CoA_hyd/isom_CS"/>
</dbReference>
<dbReference type="Gene3D" id="3.90.226.10">
    <property type="entry name" value="2-enoyl-CoA Hydratase, Chain A, domain 1"/>
    <property type="match status" value="1"/>
</dbReference>
<keyword evidence="11" id="KW-1185">Reference proteome</keyword>
<dbReference type="PROSITE" id="PS00166">
    <property type="entry name" value="ENOYL_COA_HYDRATASE"/>
    <property type="match status" value="1"/>
</dbReference>
<dbReference type="GO" id="GO:0051750">
    <property type="term" value="F:delta(3,5)-delta(2,4)-dienoyl-CoA isomerase activity"/>
    <property type="evidence" value="ECO:0007669"/>
    <property type="project" value="TreeGrafter"/>
</dbReference>
<keyword evidence="4" id="KW-0276">Fatty acid metabolism</keyword>
<dbReference type="GO" id="GO:0006635">
    <property type="term" value="P:fatty acid beta-oxidation"/>
    <property type="evidence" value="ECO:0007669"/>
    <property type="project" value="UniProtKB-UniPathway"/>
</dbReference>
<gene>
    <name evidence="10" type="ORF">BJ085DRAFT_41622</name>
</gene>
<evidence type="ECO:0000256" key="3">
    <source>
        <dbReference type="ARBA" id="ARBA00005254"/>
    </source>
</evidence>
<keyword evidence="8" id="KW-0413">Isomerase</keyword>
<dbReference type="UniPathway" id="UPA00659"/>
<dbReference type="PANTHER" id="PTHR43149:SF1">
    <property type="entry name" value="DELTA(3,5)-DELTA(2,4)-DIENOYL-COA ISOMERASE, MITOCHONDRIAL"/>
    <property type="match status" value="1"/>
</dbReference>
<dbReference type="FunFam" id="1.10.12.10:FF:000004">
    <property type="entry name" value="Delta3,5-delta2,4-dienoyl-CoA isomerase"/>
    <property type="match status" value="1"/>
</dbReference>
<dbReference type="InterPro" id="IPR014748">
    <property type="entry name" value="Enoyl-CoA_hydra_C"/>
</dbReference>
<evidence type="ECO:0000256" key="9">
    <source>
        <dbReference type="RuleBase" id="RU003707"/>
    </source>
</evidence>
<dbReference type="GO" id="GO:0005777">
    <property type="term" value="C:peroxisome"/>
    <property type="evidence" value="ECO:0007669"/>
    <property type="project" value="UniProtKB-SubCell"/>
</dbReference>
<comment type="pathway">
    <text evidence="2">Lipid metabolism; fatty acid beta-oxidation.</text>
</comment>
<keyword evidence="7" id="KW-0576">Peroxisome</keyword>
<evidence type="ECO:0000313" key="11">
    <source>
        <dbReference type="Proteomes" id="UP000268162"/>
    </source>
</evidence>
<dbReference type="GO" id="GO:0005739">
    <property type="term" value="C:mitochondrion"/>
    <property type="evidence" value="ECO:0007669"/>
    <property type="project" value="TreeGrafter"/>
</dbReference>
<keyword evidence="6" id="KW-0443">Lipid metabolism</keyword>
<evidence type="ECO:0000256" key="1">
    <source>
        <dbReference type="ARBA" id="ARBA00004275"/>
    </source>
</evidence>
<sequence>MPSSNIYQSFECLRVTFPSDSVLHVTLNRPRQRNALNPRMWEEIGQCFQAIRSDSDVRAVVLSGEGSAFCAGLDLKESPDFNPSGDDASRRAYRLRALILNYQAAFSAIQDCDRPVIAAIHGPCIGGGVDIITACDIRHCSADAIFSVKEVDIGMAADVGTLQRLQKTVGSDSWVREVCFTARAFGSQEALQQGLVSKVLANAQVLLAYIEDDALQLATTIASKSPIGVMGTKHLLNYSRDHTIAEGLAYTAVWNAAMLQTKDFPKAIAATMSKKPATFPKL</sequence>
<evidence type="ECO:0000256" key="7">
    <source>
        <dbReference type="ARBA" id="ARBA00023140"/>
    </source>
</evidence>
<evidence type="ECO:0000256" key="4">
    <source>
        <dbReference type="ARBA" id="ARBA00022832"/>
    </source>
</evidence>
<dbReference type="PANTHER" id="PTHR43149">
    <property type="entry name" value="ENOYL-COA HYDRATASE"/>
    <property type="match status" value="1"/>
</dbReference>
<dbReference type="EMBL" id="ML002484">
    <property type="protein sequence ID" value="RKP37512.1"/>
    <property type="molecule type" value="Genomic_DNA"/>
</dbReference>
<evidence type="ECO:0000256" key="5">
    <source>
        <dbReference type="ARBA" id="ARBA00022990"/>
    </source>
</evidence>
<dbReference type="Pfam" id="PF00378">
    <property type="entry name" value="ECH_1"/>
    <property type="match status" value="1"/>
</dbReference>
<dbReference type="Gene3D" id="1.10.12.10">
    <property type="entry name" value="Lyase 2-enoyl-coa Hydratase, Chain A, domain 2"/>
    <property type="match status" value="1"/>
</dbReference>
<evidence type="ECO:0000256" key="6">
    <source>
        <dbReference type="ARBA" id="ARBA00023098"/>
    </source>
</evidence>
<accession>A0A4P9ZX98</accession>
<reference evidence="11" key="1">
    <citation type="journal article" date="2018" name="Nat. Microbiol.">
        <title>Leveraging single-cell genomics to expand the fungal tree of life.</title>
        <authorList>
            <person name="Ahrendt S.R."/>
            <person name="Quandt C.A."/>
            <person name="Ciobanu D."/>
            <person name="Clum A."/>
            <person name="Salamov A."/>
            <person name="Andreopoulos B."/>
            <person name="Cheng J.F."/>
            <person name="Woyke T."/>
            <person name="Pelin A."/>
            <person name="Henrissat B."/>
            <person name="Reynolds N.K."/>
            <person name="Benny G.L."/>
            <person name="Smith M.E."/>
            <person name="James T.Y."/>
            <person name="Grigoriev I.V."/>
        </authorList>
    </citation>
    <scope>NUCLEOTIDE SEQUENCE [LARGE SCALE GENOMIC DNA]</scope>
    <source>
        <strain evidence="11">RSA 468</strain>
    </source>
</reference>
<comment type="similarity">
    <text evidence="3 9">Belongs to the enoyl-CoA hydratase/isomerase family.</text>
</comment>
<evidence type="ECO:0000313" key="10">
    <source>
        <dbReference type="EMBL" id="RKP37512.1"/>
    </source>
</evidence>
<evidence type="ECO:0000256" key="8">
    <source>
        <dbReference type="ARBA" id="ARBA00023235"/>
    </source>
</evidence>
<dbReference type="SUPFAM" id="SSF52096">
    <property type="entry name" value="ClpP/crotonase"/>
    <property type="match status" value="1"/>
</dbReference>
<dbReference type="AlphaFoldDB" id="A0A4P9ZX98"/>